<dbReference type="InterPro" id="IPR023393">
    <property type="entry name" value="START-like_dom_sf"/>
</dbReference>
<reference evidence="1 2" key="1">
    <citation type="submission" date="2024-03" db="EMBL/GenBank/DDBJ databases">
        <title>Sulfurimonas sp. HSL3-1.</title>
        <authorList>
            <person name="Wang S."/>
        </authorList>
    </citation>
    <scope>NUCLEOTIDE SEQUENCE [LARGE SCALE GENOMIC DNA]</scope>
    <source>
        <strain evidence="1 2">HSL3-1</strain>
    </source>
</reference>
<proteinExistence type="predicted"/>
<keyword evidence="2" id="KW-1185">Reference proteome</keyword>
<dbReference type="RefSeq" id="WP_345973261.1">
    <property type="nucleotide sequence ID" value="NZ_CP147920.1"/>
</dbReference>
<gene>
    <name evidence="1" type="ORF">WCY31_04115</name>
</gene>
<dbReference type="PANTHER" id="PTHR36166:SF1">
    <property type="entry name" value="SRPBCC DOMAIN-CONTAINING PROTEIN"/>
    <property type="match status" value="1"/>
</dbReference>
<protein>
    <submittedName>
        <fullName evidence="1">SRPBCC domain-containing protein</fullName>
    </submittedName>
</protein>
<name>A0ABZ3HDL8_9BACT</name>
<dbReference type="CDD" id="cd07822">
    <property type="entry name" value="SRPBCC_4"/>
    <property type="match status" value="1"/>
</dbReference>
<dbReference type="PANTHER" id="PTHR36166">
    <property type="entry name" value="CHROMOSOME 9, WHOLE GENOME SHOTGUN SEQUENCE"/>
    <property type="match status" value="1"/>
</dbReference>
<organism evidence="1 2">
    <name type="scientific">Sulfurimonas diazotrophicus</name>
    <dbReference type="NCBI Taxonomy" id="3131939"/>
    <lineage>
        <taxon>Bacteria</taxon>
        <taxon>Pseudomonadati</taxon>
        <taxon>Campylobacterota</taxon>
        <taxon>Epsilonproteobacteria</taxon>
        <taxon>Campylobacterales</taxon>
        <taxon>Sulfurimonadaceae</taxon>
        <taxon>Sulfurimonas</taxon>
    </lineage>
</organism>
<sequence>MAIHELHTEIEIDAPAERVWEILADFTAYPQWNPFIRSIQGTPTQGKRLQVEIQPSGSKPMRFSPAVLAAEAGRELRWLGRFLFPGLFDGEHAFVIEALGEDKVRFQQNERFSGILVGLFRSSLDSDTRRGFEEMNQALKLRAEASPQPGRDAID</sequence>
<dbReference type="Pfam" id="PF10604">
    <property type="entry name" value="Polyketide_cyc2"/>
    <property type="match status" value="1"/>
</dbReference>
<evidence type="ECO:0000313" key="1">
    <source>
        <dbReference type="EMBL" id="XAU15893.1"/>
    </source>
</evidence>
<evidence type="ECO:0000313" key="2">
    <source>
        <dbReference type="Proteomes" id="UP001447842"/>
    </source>
</evidence>
<dbReference type="SUPFAM" id="SSF55961">
    <property type="entry name" value="Bet v1-like"/>
    <property type="match status" value="1"/>
</dbReference>
<accession>A0ABZ3HDL8</accession>
<dbReference type="EMBL" id="CP147920">
    <property type="protein sequence ID" value="XAU15893.1"/>
    <property type="molecule type" value="Genomic_DNA"/>
</dbReference>
<dbReference type="InterPro" id="IPR019587">
    <property type="entry name" value="Polyketide_cyclase/dehydratase"/>
</dbReference>
<dbReference type="Proteomes" id="UP001447842">
    <property type="component" value="Chromosome"/>
</dbReference>
<dbReference type="Gene3D" id="3.30.530.20">
    <property type="match status" value="1"/>
</dbReference>